<dbReference type="RefSeq" id="XP_040718964.1">
    <property type="nucleotide sequence ID" value="XM_040853594.1"/>
</dbReference>
<accession>A0A1Y2EB90</accession>
<name>A0A1Y2EB90_9PEZI</name>
<dbReference type="GeneID" id="63769806"/>
<dbReference type="Proteomes" id="UP000193689">
    <property type="component" value="Unassembled WGS sequence"/>
</dbReference>
<proteinExistence type="predicted"/>
<dbReference type="EMBL" id="MCFJ01000003">
    <property type="protein sequence ID" value="ORY68677.1"/>
    <property type="molecule type" value="Genomic_DNA"/>
</dbReference>
<dbReference type="AlphaFoldDB" id="A0A1Y2EB90"/>
<reference evidence="2 3" key="1">
    <citation type="submission" date="2016-07" db="EMBL/GenBank/DDBJ databases">
        <title>Pervasive Adenine N6-methylation of Active Genes in Fungi.</title>
        <authorList>
            <consortium name="DOE Joint Genome Institute"/>
            <person name="Mondo S.J."/>
            <person name="Dannebaum R.O."/>
            <person name="Kuo R.C."/>
            <person name="Labutti K."/>
            <person name="Haridas S."/>
            <person name="Kuo A."/>
            <person name="Salamov A."/>
            <person name="Ahrendt S.R."/>
            <person name="Lipzen A."/>
            <person name="Sullivan W."/>
            <person name="Andreopoulos W.B."/>
            <person name="Clum A."/>
            <person name="Lindquist E."/>
            <person name="Daum C."/>
            <person name="Ramamoorthy G.K."/>
            <person name="Gryganskyi A."/>
            <person name="Culley D."/>
            <person name="Magnuson J.K."/>
            <person name="James T.Y."/>
            <person name="O'Malley M.A."/>
            <person name="Stajich J.E."/>
            <person name="Spatafora J.W."/>
            <person name="Visel A."/>
            <person name="Grigoriev I.V."/>
        </authorList>
    </citation>
    <scope>NUCLEOTIDE SEQUENCE [LARGE SCALE GENOMIC DNA]</scope>
    <source>
        <strain evidence="2 3">CBS 129021</strain>
    </source>
</reference>
<protein>
    <recommendedName>
        <fullName evidence="4">Secreted protein</fullName>
    </recommendedName>
</protein>
<sequence>MFKLMLKFWVVACGRGVRAGDAGQLRAGSHTCTTFLSTYLEVTSTLAAFFCLCNSNQPLPYLGGGPSVEY</sequence>
<evidence type="ECO:0000313" key="3">
    <source>
        <dbReference type="Proteomes" id="UP000193689"/>
    </source>
</evidence>
<evidence type="ECO:0000313" key="2">
    <source>
        <dbReference type="EMBL" id="ORY68677.1"/>
    </source>
</evidence>
<evidence type="ECO:0008006" key="4">
    <source>
        <dbReference type="Google" id="ProtNLM"/>
    </source>
</evidence>
<comment type="caution">
    <text evidence="2">The sequence shown here is derived from an EMBL/GenBank/DDBJ whole genome shotgun (WGS) entry which is preliminary data.</text>
</comment>
<feature type="signal peptide" evidence="1">
    <location>
        <begin position="1"/>
        <end position="19"/>
    </location>
</feature>
<organism evidence="2 3">
    <name type="scientific">Pseudomassariella vexata</name>
    <dbReference type="NCBI Taxonomy" id="1141098"/>
    <lineage>
        <taxon>Eukaryota</taxon>
        <taxon>Fungi</taxon>
        <taxon>Dikarya</taxon>
        <taxon>Ascomycota</taxon>
        <taxon>Pezizomycotina</taxon>
        <taxon>Sordariomycetes</taxon>
        <taxon>Xylariomycetidae</taxon>
        <taxon>Amphisphaeriales</taxon>
        <taxon>Pseudomassariaceae</taxon>
        <taxon>Pseudomassariella</taxon>
    </lineage>
</organism>
<evidence type="ECO:0000256" key="1">
    <source>
        <dbReference type="SAM" id="SignalP"/>
    </source>
</evidence>
<feature type="chain" id="PRO_5012756560" description="Secreted protein" evidence="1">
    <location>
        <begin position="20"/>
        <end position="70"/>
    </location>
</feature>
<keyword evidence="3" id="KW-1185">Reference proteome</keyword>
<keyword evidence="1" id="KW-0732">Signal</keyword>
<dbReference type="InParanoid" id="A0A1Y2EB90"/>
<gene>
    <name evidence="2" type="ORF">BCR38DRAFT_136506</name>
</gene>